<evidence type="ECO:0000256" key="4">
    <source>
        <dbReference type="ARBA" id="ARBA00022737"/>
    </source>
</evidence>
<feature type="region of interest" description="Disordered" evidence="10">
    <location>
        <begin position="239"/>
        <end position="333"/>
    </location>
</feature>
<sequence length="1091" mass="118799">MPRPSPGELEDAVRPYEKLVIGLPTAMEGWRRAYGTVREWCKLAPNPLLCSPANILGEESGNDRSRALALPSRSTSGHPGDATARPPPLNEPHTNAQRFPQTSAAPAARKDDALYCDACQREFATQEKYEAHMDTHMYCTVAGCRFTCRKGKPWRMEEHIELLHNRPDAPNLVDMNAYLEQRKRRFPTQDAVKMKVEELYYKAARGVVLPDERRRWMQQHGIVIRKRPRTEESVIIRGGLPAGDAEGGQARFIQPPSVSSYQESDPTAAPIKASNTSPQGSRTGDQSTDAVGTTATAVPLAKQSSPSPASSAGAHAARAHPTKIIPLGPNGTLTPRQRVQLVRERYAAAKDVPQFYVCHRCGIKGDHWVSDCPTKGDNTYDRHVVWGEAKLSALEKGAKPHRERAEKDNNGPEQPGPGDAPQQEAPETTAPSDSGAEQAVAEQVHGVAPTHPLPSELRGAAPVAPQEELSANATPPSEGHATPVADAPKDQSSEDMPPLPQPAAPLADAPREVTRMMAPLTRELSEDLLAGRYECMVCSEPVGHRHELWACSRCYGVFHLPCIRFWADSQTKERDRQLQSTSGVAARGELDRFRCPLCQSLNDNDSLAVYRCYCGKTAKPPADAMLVPGSCGQPCERRQADPCCPHRCTLLCHPGPCPACTRVREQACWCGKHSKTVGCSSSIHGYECDETCGKLLDCGEHRCKAPCHEGACPVCTVMVMEKCYCGATVRTRRCGAAPPAFAGAAATAAADDGAAGDAGAGASVSGFRCAHHCEKKRDCDQHVCGMLCHPGLCEKCYRTPQRQKFCPCGKTRVQVERTSCMDPVPSCGLTCELPLPCGHLCWLTCHDETPCAPCKETVTVPCACGSRHVSCPCFCQYLPESEWEAARVRCGLPTGTLPVSMPPKCNQVCRRMLSCHKHRCTKTCCTDAEHTCLQICIRKLACGVHQCGRLCHQGKCPTCAHVSYERLYCRCRKTWVDPPVPCGTRPPQCNHPCSIPRSCGHPPNHPCHIEAECPKCVVLGEKLCASHQKPMPFHMPCYKKEISCGRKCGKNLPCCGKFCNLVCHIGPCEHDCAKSFPTLADVLKRGEGAAG</sequence>
<dbReference type="GO" id="GO:0000977">
    <property type="term" value="F:RNA polymerase II transcription regulatory region sequence-specific DNA binding"/>
    <property type="evidence" value="ECO:0007669"/>
    <property type="project" value="TreeGrafter"/>
</dbReference>
<feature type="compositionally biased region" description="Polar residues" evidence="10">
    <location>
        <begin position="273"/>
        <end position="296"/>
    </location>
</feature>
<keyword evidence="5" id="KW-0863">Zinc-finger</keyword>
<gene>
    <name evidence="12" type="ORF">CGC20_25780</name>
</gene>
<evidence type="ECO:0000256" key="3">
    <source>
        <dbReference type="ARBA" id="ARBA00022723"/>
    </source>
</evidence>
<feature type="compositionally biased region" description="Low complexity" evidence="10">
    <location>
        <begin position="304"/>
        <end position="316"/>
    </location>
</feature>
<accession>A0A504XQP5</accession>
<keyword evidence="9" id="KW-0539">Nucleus</keyword>
<dbReference type="EMBL" id="RHLD01000010">
    <property type="protein sequence ID" value="TPP50843.1"/>
    <property type="molecule type" value="Genomic_DNA"/>
</dbReference>
<reference evidence="13" key="1">
    <citation type="submission" date="2019-02" db="EMBL/GenBank/DDBJ databases">
        <title>FDA dAtabase for Regulatory Grade micrObial Sequences (FDA-ARGOS): Supporting development and validation of Infectious Disease Dx tests.</title>
        <authorList>
            <person name="Duncan R."/>
            <person name="Fisher C."/>
            <person name="Tallon L."/>
            <person name="Sadzewicz L."/>
            <person name="Sengamalay N."/>
            <person name="Ott S."/>
            <person name="Godinez A."/>
            <person name="Nagaraj S."/>
            <person name="Vavikolanu K."/>
            <person name="Vyas G."/>
            <person name="Nadendla S."/>
            <person name="Aluvathingal J."/>
            <person name="Sichtig H."/>
        </authorList>
    </citation>
    <scope>NUCLEOTIDE SEQUENCE [LARGE SCALE GENOMIC DNA]</scope>
    <source>
        <strain evidence="13">FDAARGOS_360</strain>
    </source>
</reference>
<comment type="caution">
    <text evidence="12">The sequence shown here is derived from an EMBL/GenBank/DDBJ whole genome shotgun (WGS) entry which is preliminary data.</text>
</comment>
<organism evidence="12 13">
    <name type="scientific">Leishmania donovani</name>
    <dbReference type="NCBI Taxonomy" id="5661"/>
    <lineage>
        <taxon>Eukaryota</taxon>
        <taxon>Discoba</taxon>
        <taxon>Euglenozoa</taxon>
        <taxon>Kinetoplastea</taxon>
        <taxon>Metakinetoplastina</taxon>
        <taxon>Trypanosomatida</taxon>
        <taxon>Trypanosomatidae</taxon>
        <taxon>Leishmaniinae</taxon>
        <taxon>Leishmania</taxon>
    </lineage>
</organism>
<comment type="similarity">
    <text evidence="2">Belongs to the NFX1 family.</text>
</comment>
<feature type="compositionally biased region" description="Polar residues" evidence="10">
    <location>
        <begin position="92"/>
        <end position="104"/>
    </location>
</feature>
<dbReference type="PANTHER" id="PTHR12360">
    <property type="entry name" value="NUCLEAR TRANSCRIPTION FACTOR, X-BOX BINDING 1 NFX1"/>
    <property type="match status" value="1"/>
</dbReference>
<keyword evidence="3" id="KW-0479">Metal-binding</keyword>
<proteinExistence type="inferred from homology"/>
<evidence type="ECO:0000256" key="9">
    <source>
        <dbReference type="ARBA" id="ARBA00023242"/>
    </source>
</evidence>
<evidence type="ECO:0000256" key="6">
    <source>
        <dbReference type="ARBA" id="ARBA00022833"/>
    </source>
</evidence>
<feature type="domain" description="C2H2-type" evidence="11">
    <location>
        <begin position="116"/>
        <end position="136"/>
    </location>
</feature>
<dbReference type="AlphaFoldDB" id="A0A504XQP5"/>
<evidence type="ECO:0000313" key="12">
    <source>
        <dbReference type="EMBL" id="TPP50843.1"/>
    </source>
</evidence>
<evidence type="ECO:0000256" key="7">
    <source>
        <dbReference type="ARBA" id="ARBA00023015"/>
    </source>
</evidence>
<evidence type="ECO:0000256" key="2">
    <source>
        <dbReference type="ARBA" id="ARBA00007269"/>
    </source>
</evidence>
<evidence type="ECO:0000256" key="5">
    <source>
        <dbReference type="ARBA" id="ARBA00022771"/>
    </source>
</evidence>
<evidence type="ECO:0000259" key="11">
    <source>
        <dbReference type="PROSITE" id="PS00028"/>
    </source>
</evidence>
<dbReference type="GO" id="GO:0000981">
    <property type="term" value="F:DNA-binding transcription factor activity, RNA polymerase II-specific"/>
    <property type="evidence" value="ECO:0007669"/>
    <property type="project" value="TreeGrafter"/>
</dbReference>
<keyword evidence="6" id="KW-0862">Zinc</keyword>
<dbReference type="VEuPathDB" id="TriTrypDB:LDHU3_29.0850"/>
<dbReference type="CDD" id="cd16492">
    <property type="entry name" value="RING-CH-C4HC3_NFX1-like"/>
    <property type="match status" value="1"/>
</dbReference>
<feature type="compositionally biased region" description="Polar residues" evidence="10">
    <location>
        <begin position="256"/>
        <end position="265"/>
    </location>
</feature>
<keyword evidence="7" id="KW-0805">Transcription regulation</keyword>
<dbReference type="InterPro" id="IPR013087">
    <property type="entry name" value="Znf_C2H2_type"/>
</dbReference>
<feature type="region of interest" description="Disordered" evidence="10">
    <location>
        <begin position="60"/>
        <end position="106"/>
    </location>
</feature>
<evidence type="ECO:0000256" key="10">
    <source>
        <dbReference type="SAM" id="MobiDB-lite"/>
    </source>
</evidence>
<dbReference type="Pfam" id="PF01422">
    <property type="entry name" value="zf-NF-X1"/>
    <property type="match status" value="5"/>
</dbReference>
<dbReference type="InterPro" id="IPR000967">
    <property type="entry name" value="Znf_NFX1"/>
</dbReference>
<evidence type="ECO:0000256" key="8">
    <source>
        <dbReference type="ARBA" id="ARBA00023163"/>
    </source>
</evidence>
<feature type="region of interest" description="Disordered" evidence="10">
    <location>
        <begin position="393"/>
        <end position="441"/>
    </location>
</feature>
<feature type="region of interest" description="Disordered" evidence="10">
    <location>
        <begin position="463"/>
        <end position="510"/>
    </location>
</feature>
<feature type="compositionally biased region" description="Basic and acidic residues" evidence="10">
    <location>
        <begin position="396"/>
        <end position="410"/>
    </location>
</feature>
<keyword evidence="8" id="KW-0804">Transcription</keyword>
<protein>
    <submittedName>
        <fullName evidence="12">NF-X1 type zinc finger family protein</fullName>
    </submittedName>
</protein>
<keyword evidence="4" id="KW-0677">Repeat</keyword>
<dbReference type="CDD" id="cd06008">
    <property type="entry name" value="NF-X1-zinc-finger"/>
    <property type="match status" value="6"/>
</dbReference>
<name>A0A504XQP5_LEIDO</name>
<dbReference type="GO" id="GO:0005634">
    <property type="term" value="C:nucleus"/>
    <property type="evidence" value="ECO:0007669"/>
    <property type="project" value="UniProtKB-SubCell"/>
</dbReference>
<evidence type="ECO:0000256" key="1">
    <source>
        <dbReference type="ARBA" id="ARBA00004123"/>
    </source>
</evidence>
<dbReference type="GO" id="GO:0008270">
    <property type="term" value="F:zinc ion binding"/>
    <property type="evidence" value="ECO:0007669"/>
    <property type="project" value="UniProtKB-KW"/>
</dbReference>
<dbReference type="PROSITE" id="PS00028">
    <property type="entry name" value="ZINC_FINGER_C2H2_1"/>
    <property type="match status" value="1"/>
</dbReference>
<dbReference type="InterPro" id="IPR034078">
    <property type="entry name" value="NFX1_fam"/>
</dbReference>
<dbReference type="VEuPathDB" id="TriTrypDB:LdCL_290011000"/>
<dbReference type="VEuPathDB" id="TriTrypDB:LdBPK_290620.1"/>
<dbReference type="PANTHER" id="PTHR12360:SF12">
    <property type="entry name" value="TRANSCRIPTIONAL REPRESSOR NF-X1"/>
    <property type="match status" value="1"/>
</dbReference>
<dbReference type="SMART" id="SM00438">
    <property type="entry name" value="ZnF_NFX"/>
    <property type="match status" value="8"/>
</dbReference>
<dbReference type="Proteomes" id="UP000318821">
    <property type="component" value="Unassembled WGS sequence"/>
</dbReference>
<evidence type="ECO:0000313" key="13">
    <source>
        <dbReference type="Proteomes" id="UP000318821"/>
    </source>
</evidence>
<comment type="subcellular location">
    <subcellularLocation>
        <location evidence="1">Nucleus</location>
    </subcellularLocation>
</comment>